<dbReference type="FunFam" id="1.10.10.200:FF:000002">
    <property type="entry name" value="Probable transcriptional regulatory protein CLM62_37755"/>
    <property type="match status" value="1"/>
</dbReference>
<dbReference type="InterPro" id="IPR048300">
    <property type="entry name" value="TACO1_YebC-like_2nd/3rd_dom"/>
</dbReference>
<evidence type="ECO:0000256" key="4">
    <source>
        <dbReference type="ARBA" id="ARBA00023125"/>
    </source>
</evidence>
<protein>
    <recommendedName>
        <fullName evidence="6">Probable transcriptional regulatory protein CLPU_3c00220</fullName>
    </recommendedName>
</protein>
<dbReference type="OrthoDB" id="9781053at2"/>
<dbReference type="InterPro" id="IPR002876">
    <property type="entry name" value="Transcrip_reg_TACO1-like"/>
</dbReference>
<comment type="similarity">
    <text evidence="1 6">Belongs to the TACO1 family.</text>
</comment>
<dbReference type="NCBIfam" id="TIGR01033">
    <property type="entry name" value="YebC/PmpR family DNA-binding transcriptional regulator"/>
    <property type="match status" value="1"/>
</dbReference>
<dbReference type="Gene3D" id="1.10.10.200">
    <property type="match status" value="1"/>
</dbReference>
<dbReference type="STRING" id="1503.CLPU_3c00220"/>
<dbReference type="HAMAP" id="MF_00693">
    <property type="entry name" value="Transcrip_reg_TACO1"/>
    <property type="match status" value="1"/>
</dbReference>
<evidence type="ECO:0000259" key="7">
    <source>
        <dbReference type="Pfam" id="PF01709"/>
    </source>
</evidence>
<evidence type="ECO:0000256" key="6">
    <source>
        <dbReference type="HAMAP-Rule" id="MF_00693"/>
    </source>
</evidence>
<dbReference type="GO" id="GO:0003677">
    <property type="term" value="F:DNA binding"/>
    <property type="evidence" value="ECO:0007669"/>
    <property type="project" value="UniProtKB-UniRule"/>
</dbReference>
<dbReference type="InterPro" id="IPR026564">
    <property type="entry name" value="Transcrip_reg_TACO1-like_dom3"/>
</dbReference>
<dbReference type="GO" id="GO:0006355">
    <property type="term" value="P:regulation of DNA-templated transcription"/>
    <property type="evidence" value="ECO:0007669"/>
    <property type="project" value="UniProtKB-UniRule"/>
</dbReference>
<comment type="subcellular location">
    <subcellularLocation>
        <location evidence="6">Cytoplasm</location>
    </subcellularLocation>
</comment>
<dbReference type="Pfam" id="PF20772">
    <property type="entry name" value="TACO1_YebC_N"/>
    <property type="match status" value="1"/>
</dbReference>
<feature type="domain" description="TACO1/YebC-like N-terminal" evidence="8">
    <location>
        <begin position="5"/>
        <end position="75"/>
    </location>
</feature>
<keyword evidence="4 6" id="KW-0238">DNA-binding</keyword>
<evidence type="ECO:0000256" key="5">
    <source>
        <dbReference type="ARBA" id="ARBA00023163"/>
    </source>
</evidence>
<keyword evidence="2 6" id="KW-0963">Cytoplasm</keyword>
<dbReference type="InterPro" id="IPR049083">
    <property type="entry name" value="TACO1_YebC_N"/>
</dbReference>
<keyword evidence="10" id="KW-1185">Reference proteome</keyword>
<accession>A0A0L0WCN9</accession>
<feature type="domain" description="TACO1/YebC-like second and third" evidence="7">
    <location>
        <begin position="82"/>
        <end position="239"/>
    </location>
</feature>
<proteinExistence type="inferred from homology"/>
<dbReference type="NCBIfam" id="NF009044">
    <property type="entry name" value="PRK12378.1"/>
    <property type="match status" value="1"/>
</dbReference>
<dbReference type="Proteomes" id="UP000037267">
    <property type="component" value="Unassembled WGS sequence"/>
</dbReference>
<sequence length="247" mass="27467">MAGHSKWANIKHKKGKMDAQRGKIFTKLSRYITVAVREGGSDPEYNAALKSAIEKAKAENMPNDNIDRAIKKGAGDLDGANYEEIIYEGYGPSGVAVFVECLTDNRNRTASDVRHAFDKFGGNLGSTGCVAWMFDRKGLIVIDKDDNIDEEEIMMQAIEAGAEDFSSEDEVFEITTSAEDFTGVRDTLKEAGYTFSTAELAYIPQNTSKLEEEKDIKNMVKLIDALEDSDDVQNVYHNWEVPDDLEI</sequence>
<name>A0A0L0WCN9_GOTPU</name>
<dbReference type="NCBIfam" id="NF001030">
    <property type="entry name" value="PRK00110.1"/>
    <property type="match status" value="1"/>
</dbReference>
<dbReference type="SUPFAM" id="SSF75625">
    <property type="entry name" value="YebC-like"/>
    <property type="match status" value="1"/>
</dbReference>
<evidence type="ECO:0000256" key="3">
    <source>
        <dbReference type="ARBA" id="ARBA00023015"/>
    </source>
</evidence>
<dbReference type="PANTHER" id="PTHR12532">
    <property type="entry name" value="TRANSLATIONAL ACTIVATOR OF CYTOCHROME C OXIDASE 1"/>
    <property type="match status" value="1"/>
</dbReference>
<dbReference type="InterPro" id="IPR029072">
    <property type="entry name" value="YebC-like"/>
</dbReference>
<dbReference type="GO" id="GO:0005829">
    <property type="term" value="C:cytosol"/>
    <property type="evidence" value="ECO:0007669"/>
    <property type="project" value="TreeGrafter"/>
</dbReference>
<dbReference type="Gene3D" id="3.30.70.980">
    <property type="match status" value="2"/>
</dbReference>
<dbReference type="Pfam" id="PF01709">
    <property type="entry name" value="Transcrip_reg"/>
    <property type="match status" value="1"/>
</dbReference>
<gene>
    <name evidence="9" type="ORF">CLPU_3c00220</name>
</gene>
<dbReference type="EMBL" id="LGSS01000003">
    <property type="protein sequence ID" value="KNF09244.1"/>
    <property type="molecule type" value="Genomic_DNA"/>
</dbReference>
<dbReference type="AlphaFoldDB" id="A0A0L0WCN9"/>
<evidence type="ECO:0000259" key="8">
    <source>
        <dbReference type="Pfam" id="PF20772"/>
    </source>
</evidence>
<comment type="caution">
    <text evidence="9">The sequence shown here is derived from an EMBL/GenBank/DDBJ whole genome shotgun (WGS) entry which is preliminary data.</text>
</comment>
<dbReference type="FunFam" id="3.30.70.980:FF:000002">
    <property type="entry name" value="Probable transcriptional regulatory protein YebC"/>
    <property type="match status" value="1"/>
</dbReference>
<dbReference type="PANTHER" id="PTHR12532:SF6">
    <property type="entry name" value="TRANSCRIPTIONAL REGULATORY PROTEIN YEBC-RELATED"/>
    <property type="match status" value="1"/>
</dbReference>
<evidence type="ECO:0000313" key="9">
    <source>
        <dbReference type="EMBL" id="KNF09244.1"/>
    </source>
</evidence>
<evidence type="ECO:0000256" key="2">
    <source>
        <dbReference type="ARBA" id="ARBA00022490"/>
    </source>
</evidence>
<dbReference type="PATRIC" id="fig|1503.3.peg.1882"/>
<keyword evidence="3 6" id="KW-0805">Transcription regulation</keyword>
<dbReference type="RefSeq" id="WP_050354250.1">
    <property type="nucleotide sequence ID" value="NZ_LGSS01000003.1"/>
</dbReference>
<keyword evidence="5 6" id="KW-0804">Transcription</keyword>
<reference evidence="10" key="1">
    <citation type="submission" date="2015-07" db="EMBL/GenBank/DDBJ databases">
        <title>Draft genome sequence of the purine-degrading Gottschalkia purinilyticum DSM 1384 (formerly Clostridium purinilyticum).</title>
        <authorList>
            <person name="Poehlein A."/>
            <person name="Schiel-Bengelsdorf B."/>
            <person name="Bengelsdorf F.R."/>
            <person name="Daniel R."/>
            <person name="Duerre P."/>
        </authorList>
    </citation>
    <scope>NUCLEOTIDE SEQUENCE [LARGE SCALE GENOMIC DNA]</scope>
    <source>
        <strain evidence="10">DSM 1384</strain>
    </source>
</reference>
<dbReference type="InterPro" id="IPR017856">
    <property type="entry name" value="Integrase-like_N"/>
</dbReference>
<organism evidence="9 10">
    <name type="scientific">Gottschalkia purinilytica</name>
    <name type="common">Clostridium purinilyticum</name>
    <dbReference type="NCBI Taxonomy" id="1503"/>
    <lineage>
        <taxon>Bacteria</taxon>
        <taxon>Bacillati</taxon>
        <taxon>Bacillota</taxon>
        <taxon>Tissierellia</taxon>
        <taxon>Tissierellales</taxon>
        <taxon>Gottschalkiaceae</taxon>
        <taxon>Gottschalkia</taxon>
    </lineage>
</organism>
<evidence type="ECO:0000256" key="1">
    <source>
        <dbReference type="ARBA" id="ARBA00008724"/>
    </source>
</evidence>
<evidence type="ECO:0000313" key="10">
    <source>
        <dbReference type="Proteomes" id="UP000037267"/>
    </source>
</evidence>